<dbReference type="GeneID" id="13405587"/>
<dbReference type="RefSeq" id="YP_006560764.1">
    <property type="nucleotide sequence ID" value="NC_018278.1"/>
</dbReference>
<sequence length="125" mass="12849">MATKKVIYFTAGINATSGELADIAKLNAAAEPQYEVIVANGAANAKYGETNRLIPSDFVAGTIPGIYGEIDEIDPDNIPNQALTDTQTIVNDGDTLEVTTGGDPAGTVTFAVVDGVLTGTFVAAE</sequence>
<dbReference type="Proteomes" id="UP000009001">
    <property type="component" value="Segment"/>
</dbReference>
<keyword evidence="2" id="KW-1185">Reference proteome</keyword>
<proteinExistence type="predicted"/>
<evidence type="ECO:0000313" key="2">
    <source>
        <dbReference type="Proteomes" id="UP000009001"/>
    </source>
</evidence>
<evidence type="ECO:0008006" key="3">
    <source>
        <dbReference type="Google" id="ProtNLM"/>
    </source>
</evidence>
<dbReference type="EMBL" id="JF939047">
    <property type="protein sequence ID" value="AEX56097.1"/>
    <property type="molecule type" value="Genomic_DNA"/>
</dbReference>
<reference evidence="1 2" key="1">
    <citation type="journal article" date="2012" name="BMC Genomics">
        <title>Comparative analysis of two phenotypically-similar but genomically-distinct Burkholderia cenocepacia-specific bacteriophages.</title>
        <authorList>
            <person name="Lynch K.H."/>
            <person name="Stothard P."/>
            <person name="Dennis J.J."/>
        </authorList>
    </citation>
    <scope>NUCLEOTIDE SEQUENCE [LARGE SCALE GENOMIC DNA]</scope>
</reference>
<dbReference type="KEGG" id="vg:13405587"/>
<dbReference type="OrthoDB" id="17805at10239"/>
<protein>
    <recommendedName>
        <fullName evidence="3">Virion structural protein</fullName>
    </recommendedName>
</protein>
<gene>
    <name evidence="1" type="ORF">KL1_00013</name>
</gene>
<name>I6NMA3_9CAUD</name>
<accession>I6NMA3</accession>
<organism evidence="1 2">
    <name type="scientific">Burkholderia phage vB_BceS_KL1</name>
    <dbReference type="NCBI Taxonomy" id="1132026"/>
    <lineage>
        <taxon>Viruses</taxon>
        <taxon>Duplodnaviria</taxon>
        <taxon>Heunggongvirae</taxon>
        <taxon>Uroviricota</taxon>
        <taxon>Caudoviricetes</taxon>
        <taxon>Jondennisvirinae</taxon>
        <taxon>Kilunavirus</taxon>
        <taxon>Kilunavirus KL1</taxon>
    </lineage>
</organism>
<evidence type="ECO:0000313" key="1">
    <source>
        <dbReference type="EMBL" id="AEX56097.1"/>
    </source>
</evidence>